<name>A0ABN1CRJ0_9DEIO</name>
<dbReference type="RefSeq" id="WP_343761584.1">
    <property type="nucleotide sequence ID" value="NZ_BAAADB010000037.1"/>
</dbReference>
<evidence type="ECO:0000313" key="1">
    <source>
        <dbReference type="EMBL" id="GAA0524322.1"/>
    </source>
</evidence>
<accession>A0ABN1CRJ0</accession>
<evidence type="ECO:0008006" key="3">
    <source>
        <dbReference type="Google" id="ProtNLM"/>
    </source>
</evidence>
<organism evidence="1 2">
    <name type="scientific">Deinococcus depolymerans</name>
    <dbReference type="NCBI Taxonomy" id="392408"/>
    <lineage>
        <taxon>Bacteria</taxon>
        <taxon>Thermotogati</taxon>
        <taxon>Deinococcota</taxon>
        <taxon>Deinococci</taxon>
        <taxon>Deinococcales</taxon>
        <taxon>Deinococcaceae</taxon>
        <taxon>Deinococcus</taxon>
    </lineage>
</organism>
<reference evidence="1 2" key="1">
    <citation type="journal article" date="2019" name="Int. J. Syst. Evol. Microbiol.">
        <title>The Global Catalogue of Microorganisms (GCM) 10K type strain sequencing project: providing services to taxonomists for standard genome sequencing and annotation.</title>
        <authorList>
            <consortium name="The Broad Institute Genomics Platform"/>
            <consortium name="The Broad Institute Genome Sequencing Center for Infectious Disease"/>
            <person name="Wu L."/>
            <person name="Ma J."/>
        </authorList>
    </citation>
    <scope>NUCLEOTIDE SEQUENCE [LARGE SCALE GENOMIC DNA]</scope>
    <source>
        <strain evidence="1 2">JCM 14368</strain>
    </source>
</reference>
<keyword evidence="2" id="KW-1185">Reference proteome</keyword>
<dbReference type="EMBL" id="BAAADB010000037">
    <property type="protein sequence ID" value="GAA0524322.1"/>
    <property type="molecule type" value="Genomic_DNA"/>
</dbReference>
<proteinExistence type="predicted"/>
<protein>
    <recommendedName>
        <fullName evidence="3">GNAT family N-acetyltransferase</fullName>
    </recommendedName>
</protein>
<comment type="caution">
    <text evidence="1">The sequence shown here is derived from an EMBL/GenBank/DDBJ whole genome shotgun (WGS) entry which is preliminary data.</text>
</comment>
<sequence length="309" mass="33303">MQALPVRPNGIWLEQNSDGLYEVSIRQGLELRLLLSLDDVERLSGVLLDWLGASAVTRASWRLQPRCVLQSGAADWPVWLMPAKWGGADERPSLRLSSSLGTTEMDLSDAKVSDLVALCQGIVQHVLVTSVPGLTPALPGLAFMPVQPAHLAQLDAWVNRSSYRATCTSRSEPTLLHLTWGRPASALPARQVADWAVVDDHGVLLGGMRCTHGSSLGWVDVACWYHSPTARPAFTDLVNAALQARLLPFKRIAVTCTGERYAHGLLSMLVLSGAHETLHSTRFPDAAVEVIYCFTNGAPAPAGTGVSES</sequence>
<evidence type="ECO:0000313" key="2">
    <source>
        <dbReference type="Proteomes" id="UP001500191"/>
    </source>
</evidence>
<gene>
    <name evidence="1" type="ORF">GCM10008937_34650</name>
</gene>
<dbReference type="Proteomes" id="UP001500191">
    <property type="component" value="Unassembled WGS sequence"/>
</dbReference>